<evidence type="ECO:0000256" key="2">
    <source>
        <dbReference type="ARBA" id="ARBA00005695"/>
    </source>
</evidence>
<dbReference type="Pfam" id="PF00496">
    <property type="entry name" value="SBP_bac_5"/>
    <property type="match status" value="1"/>
</dbReference>
<dbReference type="Proteomes" id="UP000321389">
    <property type="component" value="Chromosome"/>
</dbReference>
<dbReference type="RefSeq" id="WP_146297675.1">
    <property type="nucleotide sequence ID" value="NZ_CP042301.2"/>
</dbReference>
<dbReference type="InterPro" id="IPR000914">
    <property type="entry name" value="SBP_5_dom"/>
</dbReference>
<organism evidence="7 8">
    <name type="scientific">Nitratireductor mangrovi</name>
    <dbReference type="NCBI Taxonomy" id="2599600"/>
    <lineage>
        <taxon>Bacteria</taxon>
        <taxon>Pseudomonadati</taxon>
        <taxon>Pseudomonadota</taxon>
        <taxon>Alphaproteobacteria</taxon>
        <taxon>Hyphomicrobiales</taxon>
        <taxon>Phyllobacteriaceae</taxon>
        <taxon>Nitratireductor</taxon>
    </lineage>
</organism>
<evidence type="ECO:0000256" key="1">
    <source>
        <dbReference type="ARBA" id="ARBA00004418"/>
    </source>
</evidence>
<name>A0A5B8KTT8_9HYPH</name>
<dbReference type="SUPFAM" id="SSF53850">
    <property type="entry name" value="Periplasmic binding protein-like II"/>
    <property type="match status" value="1"/>
</dbReference>
<evidence type="ECO:0000256" key="3">
    <source>
        <dbReference type="ARBA" id="ARBA00022448"/>
    </source>
</evidence>
<evidence type="ECO:0000256" key="5">
    <source>
        <dbReference type="SAM" id="SignalP"/>
    </source>
</evidence>
<dbReference type="OrthoDB" id="9803988at2"/>
<dbReference type="PANTHER" id="PTHR30290">
    <property type="entry name" value="PERIPLASMIC BINDING COMPONENT OF ABC TRANSPORTER"/>
    <property type="match status" value="1"/>
</dbReference>
<evidence type="ECO:0000259" key="6">
    <source>
        <dbReference type="Pfam" id="PF00496"/>
    </source>
</evidence>
<gene>
    <name evidence="7" type="ORF">FQ775_00875</name>
</gene>
<evidence type="ECO:0000313" key="8">
    <source>
        <dbReference type="Proteomes" id="UP000321389"/>
    </source>
</evidence>
<feature type="signal peptide" evidence="5">
    <location>
        <begin position="1"/>
        <end position="21"/>
    </location>
</feature>
<dbReference type="KEGG" id="niy:FQ775_00875"/>
<dbReference type="InterPro" id="IPR030678">
    <property type="entry name" value="Peptide/Ni-bd"/>
</dbReference>
<dbReference type="GO" id="GO:0043190">
    <property type="term" value="C:ATP-binding cassette (ABC) transporter complex"/>
    <property type="evidence" value="ECO:0007669"/>
    <property type="project" value="InterPro"/>
</dbReference>
<comment type="similarity">
    <text evidence="2">Belongs to the bacterial solute-binding protein 5 family.</text>
</comment>
<feature type="domain" description="Solute-binding protein family 5" evidence="6">
    <location>
        <begin position="73"/>
        <end position="441"/>
    </location>
</feature>
<evidence type="ECO:0000313" key="7">
    <source>
        <dbReference type="EMBL" id="QDY99036.1"/>
    </source>
</evidence>
<keyword evidence="4 5" id="KW-0732">Signal</keyword>
<dbReference type="PIRSF" id="PIRSF002741">
    <property type="entry name" value="MppA"/>
    <property type="match status" value="1"/>
</dbReference>
<proteinExistence type="inferred from homology"/>
<comment type="subcellular location">
    <subcellularLocation>
        <location evidence="1">Periplasm</location>
    </subcellularLocation>
</comment>
<sequence length="533" mass="57611">MTSITRTLAAALLAASTLGSAALAPAFAETVLRLDEVAVGELDPGKASDYADSILMFNIYDTLVIPVQGGPGYAPHLAESWEADGSDFVFKLRSDVKFHSGNPLTAEDVVFSFDRMKALGQGLSYLFKNVDAAEAVDGQTVRFKLSQPYSPFIASLVRLPIVDKKLVMENLGEGEGEMKDWGQAFLSGNAASTGAYKVVSHNPQEETVMAKNPDYFLGVPDAAPDTVRLRYGLEAATVRTLIAQGEHDISSQWLPPEVLKSLAADGAQILKESGGGAFYIKMNTTKPPLDDVNCRMALSKAYDYAAGVKMVAVTDDVAQGSASTGAIPVGMFGSNPASETLSRDLEAAKQYLADCKYAPEDFNLEISWIGEVPLEERYALLMQANFAELGIKSEIKKLPWALFTEQVTKPENTPNISQVFVNAVTGDPDTLLYAMYHSTAAGTWQSPEYLDDEAVDAALDKGRTETSDEGREAAYSALNDRLMEIAPSIYAYDRQSLFAASNRFKAPALSDPDKAFGLDGFGFTFRLMEMTGE</sequence>
<accession>A0A5B8KTT8</accession>
<dbReference type="EMBL" id="CP042301">
    <property type="protein sequence ID" value="QDY99036.1"/>
    <property type="molecule type" value="Genomic_DNA"/>
</dbReference>
<protein>
    <submittedName>
        <fullName evidence="7">ABC transporter substrate-binding protein</fullName>
    </submittedName>
</protein>
<dbReference type="InterPro" id="IPR039424">
    <property type="entry name" value="SBP_5"/>
</dbReference>
<dbReference type="GO" id="GO:0030288">
    <property type="term" value="C:outer membrane-bounded periplasmic space"/>
    <property type="evidence" value="ECO:0007669"/>
    <property type="project" value="UniProtKB-ARBA"/>
</dbReference>
<dbReference type="GO" id="GO:1904680">
    <property type="term" value="F:peptide transmembrane transporter activity"/>
    <property type="evidence" value="ECO:0007669"/>
    <property type="project" value="TreeGrafter"/>
</dbReference>
<dbReference type="Gene3D" id="3.40.190.10">
    <property type="entry name" value="Periplasmic binding protein-like II"/>
    <property type="match status" value="1"/>
</dbReference>
<keyword evidence="3" id="KW-0813">Transport</keyword>
<reference evidence="7" key="1">
    <citation type="submission" date="2020-04" db="EMBL/GenBank/DDBJ databases">
        <title>Nitratireductor sp. nov. isolated from mangrove soil.</title>
        <authorList>
            <person name="Ye Y."/>
        </authorList>
    </citation>
    <scope>NUCLEOTIDE SEQUENCE</scope>
    <source>
        <strain evidence="7">SY7</strain>
    </source>
</reference>
<dbReference type="GO" id="GO:0015833">
    <property type="term" value="P:peptide transport"/>
    <property type="evidence" value="ECO:0007669"/>
    <property type="project" value="TreeGrafter"/>
</dbReference>
<keyword evidence="8" id="KW-1185">Reference proteome</keyword>
<dbReference type="PANTHER" id="PTHR30290:SF10">
    <property type="entry name" value="PERIPLASMIC OLIGOPEPTIDE-BINDING PROTEIN-RELATED"/>
    <property type="match status" value="1"/>
</dbReference>
<dbReference type="Gene3D" id="3.10.105.10">
    <property type="entry name" value="Dipeptide-binding Protein, Domain 3"/>
    <property type="match status" value="1"/>
</dbReference>
<evidence type="ECO:0000256" key="4">
    <source>
        <dbReference type="ARBA" id="ARBA00022729"/>
    </source>
</evidence>
<dbReference type="AlphaFoldDB" id="A0A5B8KTT8"/>
<dbReference type="CDD" id="cd08512">
    <property type="entry name" value="PBP2_NikA_DppA_OppA_like_7"/>
    <property type="match status" value="1"/>
</dbReference>
<feature type="chain" id="PRO_5022713542" evidence="5">
    <location>
        <begin position="22"/>
        <end position="533"/>
    </location>
</feature>